<dbReference type="EMBL" id="LT554731">
    <property type="protein sequence ID" value="SAM07246.1"/>
    <property type="molecule type" value="Genomic_DNA"/>
</dbReference>
<feature type="compositionally biased region" description="Low complexity" evidence="1">
    <location>
        <begin position="146"/>
        <end position="155"/>
    </location>
</feature>
<feature type="compositionally biased region" description="Basic and acidic residues" evidence="1">
    <location>
        <begin position="108"/>
        <end position="119"/>
    </location>
</feature>
<dbReference type="PANTHER" id="PTHR40132">
    <property type="entry name" value="PRE-MRNA-SPLICING FACTOR 38B"/>
    <property type="match status" value="1"/>
</dbReference>
<dbReference type="OrthoDB" id="2431475at2759"/>
<gene>
    <name evidence="2" type="primary">ABSGL_12885.1 scaffold 13518</name>
</gene>
<feature type="region of interest" description="Disordered" evidence="1">
    <location>
        <begin position="108"/>
        <end position="249"/>
    </location>
</feature>
<accession>A0A168RQD5</accession>
<dbReference type="AlphaFoldDB" id="A0A168RQD5"/>
<feature type="region of interest" description="Disordered" evidence="1">
    <location>
        <begin position="49"/>
        <end position="80"/>
    </location>
</feature>
<feature type="compositionally biased region" description="Basic residues" evidence="1">
    <location>
        <begin position="209"/>
        <end position="225"/>
    </location>
</feature>
<evidence type="ECO:0000313" key="2">
    <source>
        <dbReference type="EMBL" id="SAM07246.1"/>
    </source>
</evidence>
<evidence type="ECO:0000313" key="3">
    <source>
        <dbReference type="Proteomes" id="UP000078561"/>
    </source>
</evidence>
<dbReference type="STRING" id="4829.A0A168RQD5"/>
<organism evidence="2">
    <name type="scientific">Absidia glauca</name>
    <name type="common">Pin mould</name>
    <dbReference type="NCBI Taxonomy" id="4829"/>
    <lineage>
        <taxon>Eukaryota</taxon>
        <taxon>Fungi</taxon>
        <taxon>Fungi incertae sedis</taxon>
        <taxon>Mucoromycota</taxon>
        <taxon>Mucoromycotina</taxon>
        <taxon>Mucoromycetes</taxon>
        <taxon>Mucorales</taxon>
        <taxon>Cunninghamellaceae</taxon>
        <taxon>Absidia</taxon>
    </lineage>
</organism>
<keyword evidence="3" id="KW-1185">Reference proteome</keyword>
<dbReference type="PANTHER" id="PTHR40132:SF1">
    <property type="entry name" value="PRE-MRNA-SPLICING FACTOR 38B"/>
    <property type="match status" value="1"/>
</dbReference>
<proteinExistence type="predicted"/>
<name>A0A168RQD5_ABSGL</name>
<dbReference type="OMA" id="NSSMDKY"/>
<sequence>MPNDKKPKSIFSSVINDLVRSAIGANARQVSDQDLDSYVTDLITNEAKAKQAKYKTQGVRAYQPNPQPPPPSSNPLKPNKRFLMNIMKQTDSHNQAVIREAEENAKAFQEKLRRNDGLHNKGKRRLDDTSDTTLKRKRDNDDSDSDSSNSSSDTSSSDDSDTNDTTSIQYRGRGKIRNGSSMDKYFDDGYDATKDVDSDTEVPNSSTKTTKKKVKKSHHKHHKHSSSSSNNKGKKKKHRHRSSKKSKER</sequence>
<protein>
    <submittedName>
        <fullName evidence="2">Uncharacterized protein</fullName>
    </submittedName>
</protein>
<evidence type="ECO:0000256" key="1">
    <source>
        <dbReference type="SAM" id="MobiDB-lite"/>
    </source>
</evidence>
<dbReference type="InParanoid" id="A0A168RQD5"/>
<reference evidence="2" key="1">
    <citation type="submission" date="2016-04" db="EMBL/GenBank/DDBJ databases">
        <authorList>
            <person name="Evans L.H."/>
            <person name="Alamgir A."/>
            <person name="Owens N."/>
            <person name="Weber N.D."/>
            <person name="Virtaneva K."/>
            <person name="Barbian K."/>
            <person name="Babar A."/>
            <person name="Rosenke K."/>
        </authorList>
    </citation>
    <scope>NUCLEOTIDE SEQUENCE [LARGE SCALE GENOMIC DNA]</scope>
    <source>
        <strain evidence="2">CBS 101.48</strain>
    </source>
</reference>
<dbReference type="Proteomes" id="UP000078561">
    <property type="component" value="Unassembled WGS sequence"/>
</dbReference>
<feature type="compositionally biased region" description="Basic residues" evidence="1">
    <location>
        <begin position="232"/>
        <end position="249"/>
    </location>
</feature>
<feature type="compositionally biased region" description="Basic and acidic residues" evidence="1">
    <location>
        <begin position="184"/>
        <end position="197"/>
    </location>
</feature>